<reference evidence="2 3" key="1">
    <citation type="journal article" date="2016" name="Genome Biol. Evol.">
        <title>Gene Family Evolution Reflects Adaptation to Soil Environmental Stressors in the Genome of the Collembolan Orchesella cincta.</title>
        <authorList>
            <person name="Faddeeva-Vakhrusheva A."/>
            <person name="Derks M.F."/>
            <person name="Anvar S.Y."/>
            <person name="Agamennone V."/>
            <person name="Suring W."/>
            <person name="Smit S."/>
            <person name="van Straalen N.M."/>
            <person name="Roelofs D."/>
        </authorList>
    </citation>
    <scope>NUCLEOTIDE SEQUENCE [LARGE SCALE GENOMIC DNA]</scope>
    <source>
        <tissue evidence="2">Mixed pool</tissue>
    </source>
</reference>
<dbReference type="SUPFAM" id="SSF49562">
    <property type="entry name" value="C2 domain (Calcium/lipid-binding domain, CaLB)"/>
    <property type="match status" value="2"/>
</dbReference>
<dbReference type="PANTHER" id="PTHR47800:SF5">
    <property type="entry name" value="FER-1-LIKE PROTEIN 6"/>
    <property type="match status" value="1"/>
</dbReference>
<dbReference type="InterPro" id="IPR035892">
    <property type="entry name" value="C2_domain_sf"/>
</dbReference>
<organism evidence="2 3">
    <name type="scientific">Orchesella cincta</name>
    <name type="common">Springtail</name>
    <name type="synonym">Podura cincta</name>
    <dbReference type="NCBI Taxonomy" id="48709"/>
    <lineage>
        <taxon>Eukaryota</taxon>
        <taxon>Metazoa</taxon>
        <taxon>Ecdysozoa</taxon>
        <taxon>Arthropoda</taxon>
        <taxon>Hexapoda</taxon>
        <taxon>Collembola</taxon>
        <taxon>Entomobryomorpha</taxon>
        <taxon>Entomobryoidea</taxon>
        <taxon>Orchesellidae</taxon>
        <taxon>Orchesellinae</taxon>
        <taxon>Orchesella</taxon>
    </lineage>
</organism>
<dbReference type="OMA" id="ETASWEH"/>
<keyword evidence="3" id="KW-1185">Reference proteome</keyword>
<gene>
    <name evidence="2" type="ORF">Ocin01_02249</name>
</gene>
<proteinExistence type="predicted"/>
<dbReference type="PROSITE" id="PS50004">
    <property type="entry name" value="C2"/>
    <property type="match status" value="2"/>
</dbReference>
<dbReference type="SMART" id="SM00239">
    <property type="entry name" value="C2"/>
    <property type="match status" value="2"/>
</dbReference>
<evidence type="ECO:0000313" key="3">
    <source>
        <dbReference type="Proteomes" id="UP000094527"/>
    </source>
</evidence>
<sequence length="298" mass="33112">MVTVHCTIESIPRMMMMQVVNFATCCCVLVSTQQATSTTTTPPVLVPPYIYFVVSAKNIAGAETDRDGLADPFVKVFLGTEPASGEKPTDATALNPIDVSETLENENNPVWNKVFKVSHTPGSKQLLFLEVRDHDPVNPDDAIGEAYIKLDDFVAKGEYTQVLEKAKSGSITVTRTSPIYFDIIVKDVPSKDEFGGLSDPYVKCYFRNGKDGKDFKFYQTDVVDNAETASWEHLAFENYRKGTNQFLHFRVKDQDTITGDDDLGEAFLELDPFLAAKKEVKFSLPDNATLSVVPNRDL</sequence>
<dbReference type="PANTHER" id="PTHR47800">
    <property type="entry name" value="C2 DOMAIN-CONTAINING PROTEIN"/>
    <property type="match status" value="1"/>
</dbReference>
<dbReference type="Gene3D" id="2.60.40.150">
    <property type="entry name" value="C2 domain"/>
    <property type="match status" value="2"/>
</dbReference>
<dbReference type="GO" id="GO:0010628">
    <property type="term" value="P:positive regulation of gene expression"/>
    <property type="evidence" value="ECO:0007669"/>
    <property type="project" value="TreeGrafter"/>
</dbReference>
<comment type="caution">
    <text evidence="2">The sequence shown here is derived from an EMBL/GenBank/DDBJ whole genome shotgun (WGS) entry which is preliminary data.</text>
</comment>
<dbReference type="CDD" id="cd00030">
    <property type="entry name" value="C2"/>
    <property type="match status" value="2"/>
</dbReference>
<dbReference type="InterPro" id="IPR000008">
    <property type="entry name" value="C2_dom"/>
</dbReference>
<dbReference type="EMBL" id="LJIJ01000043">
    <property type="protein sequence ID" value="ODN04430.1"/>
    <property type="molecule type" value="Genomic_DNA"/>
</dbReference>
<evidence type="ECO:0000259" key="1">
    <source>
        <dbReference type="PROSITE" id="PS50004"/>
    </source>
</evidence>
<accession>A0A1D2NGP4</accession>
<protein>
    <submittedName>
        <fullName evidence="2">Synaptotagmin-7</fullName>
    </submittedName>
</protein>
<feature type="domain" description="C2" evidence="1">
    <location>
        <begin position="167"/>
        <end position="284"/>
    </location>
</feature>
<dbReference type="Proteomes" id="UP000094527">
    <property type="component" value="Unassembled WGS sequence"/>
</dbReference>
<dbReference type="OrthoDB" id="73919at2759"/>
<evidence type="ECO:0000313" key="2">
    <source>
        <dbReference type="EMBL" id="ODN04430.1"/>
    </source>
</evidence>
<dbReference type="Pfam" id="PF00168">
    <property type="entry name" value="C2"/>
    <property type="match status" value="2"/>
</dbReference>
<dbReference type="STRING" id="48709.A0A1D2NGP4"/>
<dbReference type="AlphaFoldDB" id="A0A1D2NGP4"/>
<name>A0A1D2NGP4_ORCCI</name>
<feature type="domain" description="C2" evidence="1">
    <location>
        <begin position="30"/>
        <end position="163"/>
    </location>
</feature>